<evidence type="ECO:0000256" key="7">
    <source>
        <dbReference type="ARBA" id="ARBA00022723"/>
    </source>
</evidence>
<dbReference type="InterPro" id="IPR008333">
    <property type="entry name" value="Cbr1-like_FAD-bd_dom"/>
</dbReference>
<feature type="domain" description="FAD-binding FR-type" evidence="17">
    <location>
        <begin position="152"/>
        <end position="263"/>
    </location>
</feature>
<dbReference type="RefSeq" id="WP_191138498.1">
    <property type="nucleotide sequence ID" value="NZ_JACXAG020000001.1"/>
</dbReference>
<sequence>MLNPKTLQTIESYVPVLAEQGATITTRFYQILFQKHPELLNVFNKTHQVKGTQPRALAHSVYMAVKHIQSLEQILPVVELIAHKHRSLGVLPEHYPVVGENLTIAMEEVLGDAFTPELKAAWIEVYEIIANAFIEVEGKLYREAIEQPGGWAGFRNFVIDRKVKESDVITSFYLKPVDQKPIASFKPGQYVSLDLSIPGQPHNHKRQYSLSDAPHKDYYRISVKREDAREDSPAGIVSSYLHDDVQVGDVLPVSAPAGVFTLNTDNPAPLVLISGGVGLTPLMSMLEHTLEATPDRRVLFVQATINGHTHAMQERLKALSEQHSQLNTYTFYTFPTDQDRKQKKMDGEGFIQIHHLDKILSTTDIDCYLCGPTPFMSHIYQLLSQLGVAEENIHYEFFGSMEHLQKTK</sequence>
<dbReference type="InterPro" id="IPR001433">
    <property type="entry name" value="OxRdtase_FAD/NAD-bd"/>
</dbReference>
<dbReference type="InterPro" id="IPR009050">
    <property type="entry name" value="Globin-like_sf"/>
</dbReference>
<evidence type="ECO:0000256" key="1">
    <source>
        <dbReference type="ARBA" id="ARBA00006401"/>
    </source>
</evidence>
<dbReference type="PANTHER" id="PTHR43396">
    <property type="entry name" value="FLAVOHEMOPROTEIN"/>
    <property type="match status" value="1"/>
</dbReference>
<comment type="similarity">
    <text evidence="1 15">In the C-terminal section; belongs to the flavoprotein pyridine nucleotide cytochrome reductase family.</text>
</comment>
<dbReference type="NCBIfam" id="NF009805">
    <property type="entry name" value="PRK13289.1"/>
    <property type="match status" value="1"/>
</dbReference>
<evidence type="ECO:0000256" key="15">
    <source>
        <dbReference type="HAMAP-Rule" id="MF_01252"/>
    </source>
</evidence>
<keyword evidence="10 15" id="KW-0560">Oxidoreductase</keyword>
<dbReference type="Pfam" id="PF00042">
    <property type="entry name" value="Globin"/>
    <property type="match status" value="1"/>
</dbReference>
<dbReference type="InterPro" id="IPR023950">
    <property type="entry name" value="Hmp"/>
</dbReference>
<keyword evidence="19" id="KW-1185">Reference proteome</keyword>
<protein>
    <recommendedName>
        <fullName evidence="15">Flavohemoprotein</fullName>
    </recommendedName>
    <alternativeName>
        <fullName evidence="15">Flavohemoglobin</fullName>
    </alternativeName>
    <alternativeName>
        <fullName evidence="15">Hemoglobin-like protein</fullName>
    </alternativeName>
    <alternativeName>
        <fullName evidence="15">Nitric oxide dioxygenase</fullName>
        <shortName evidence="15">NO oxygenase</shortName>
        <shortName evidence="15">NOD</shortName>
        <ecNumber evidence="15">1.14.12.17</ecNumber>
    </alternativeName>
</protein>
<feature type="binding site" evidence="15">
    <location>
        <begin position="206"/>
        <end position="209"/>
    </location>
    <ligand>
        <name>FAD</name>
        <dbReference type="ChEBI" id="CHEBI:57692"/>
    </ligand>
</feature>
<dbReference type="PRINTS" id="PR00371">
    <property type="entry name" value="FPNCR"/>
</dbReference>
<dbReference type="FunFam" id="1.10.490.10:FF:000003">
    <property type="entry name" value="Flavohemoprotein"/>
    <property type="match status" value="1"/>
</dbReference>
<evidence type="ECO:0000313" key="19">
    <source>
        <dbReference type="Proteomes" id="UP000661691"/>
    </source>
</evidence>
<feature type="site" description="Influences the redox potential of the prosthetic heme and FAD groups" evidence="15">
    <location>
        <position position="84"/>
    </location>
</feature>
<dbReference type="GO" id="GO:0019825">
    <property type="term" value="F:oxygen binding"/>
    <property type="evidence" value="ECO:0007669"/>
    <property type="project" value="InterPro"/>
</dbReference>
<dbReference type="InterPro" id="IPR001709">
    <property type="entry name" value="Flavoprot_Pyr_Nucl_cyt_Rdtase"/>
</dbReference>
<gene>
    <name evidence="18" type="primary">hmpA</name>
    <name evidence="15" type="synonym">hmp</name>
    <name evidence="18" type="ORF">IC620_05780</name>
</gene>
<dbReference type="GO" id="GO:0046210">
    <property type="term" value="P:nitric oxide catabolic process"/>
    <property type="evidence" value="ECO:0007669"/>
    <property type="project" value="TreeGrafter"/>
</dbReference>
<keyword evidence="7 15" id="KW-0479">Metal-binding</keyword>
<dbReference type="HAMAP" id="MF_01252">
    <property type="entry name" value="Hmp"/>
    <property type="match status" value="1"/>
</dbReference>
<feature type="region of interest" description="Reductase" evidence="15">
    <location>
        <begin position="149"/>
        <end position="408"/>
    </location>
</feature>
<keyword evidence="9 15" id="KW-0521">NADP</keyword>
<dbReference type="Pfam" id="PF00175">
    <property type="entry name" value="NAD_binding_1"/>
    <property type="match status" value="1"/>
</dbReference>
<feature type="binding site" evidence="15">
    <location>
        <begin position="276"/>
        <end position="281"/>
    </location>
    <ligand>
        <name>NADP(+)</name>
        <dbReference type="ChEBI" id="CHEBI:58349"/>
    </ligand>
</feature>
<dbReference type="GO" id="GO:0005344">
    <property type="term" value="F:oxygen carrier activity"/>
    <property type="evidence" value="ECO:0007669"/>
    <property type="project" value="UniProtKB-UniRule"/>
</dbReference>
<dbReference type="SUPFAM" id="SSF46458">
    <property type="entry name" value="Globin-like"/>
    <property type="match status" value="1"/>
</dbReference>
<feature type="site" description="Involved in heme-bound ligand stabilization and O-O bond activation" evidence="15">
    <location>
        <position position="29"/>
    </location>
</feature>
<reference evidence="18" key="1">
    <citation type="submission" date="2020-09" db="EMBL/GenBank/DDBJ databases">
        <title>A novel bacterium of genus Hazenella, isolated from South China Sea.</title>
        <authorList>
            <person name="Huang H."/>
            <person name="Mo K."/>
            <person name="Hu Y."/>
        </authorList>
    </citation>
    <scope>NUCLEOTIDE SEQUENCE</scope>
    <source>
        <strain evidence="18">IB182357</strain>
    </source>
</reference>
<evidence type="ECO:0000256" key="6">
    <source>
        <dbReference type="ARBA" id="ARBA00022630"/>
    </source>
</evidence>
<feature type="domain" description="Globin" evidence="16">
    <location>
        <begin position="1"/>
        <end position="138"/>
    </location>
</feature>
<comment type="cofactor">
    <cofactor evidence="15">
        <name>heme b</name>
        <dbReference type="ChEBI" id="CHEBI:60344"/>
    </cofactor>
    <text evidence="15">Binds 1 heme b (iron(II)-protoporphyrin IX) group per subunit.</text>
</comment>
<dbReference type="Gene3D" id="2.40.30.10">
    <property type="entry name" value="Translation factors"/>
    <property type="match status" value="1"/>
</dbReference>
<dbReference type="Gene3D" id="3.40.50.80">
    <property type="entry name" value="Nucleotide-binding domain of ferredoxin-NADP reductase (FNR) module"/>
    <property type="match status" value="1"/>
</dbReference>
<evidence type="ECO:0000256" key="11">
    <source>
        <dbReference type="ARBA" id="ARBA00023004"/>
    </source>
</evidence>
<evidence type="ECO:0000256" key="2">
    <source>
        <dbReference type="ARBA" id="ARBA00008414"/>
    </source>
</evidence>
<comment type="cofactor">
    <cofactor evidence="15">
        <name>FAD</name>
        <dbReference type="ChEBI" id="CHEBI:57692"/>
    </cofactor>
    <text evidence="15">Binds 1 FAD per subunit.</text>
</comment>
<accession>A0A926NEB4</accession>
<dbReference type="InterPro" id="IPR012292">
    <property type="entry name" value="Globin/Proto"/>
</dbReference>
<proteinExistence type="inferred from homology"/>
<dbReference type="PRINTS" id="PR00406">
    <property type="entry name" value="CYTB5RDTASE"/>
</dbReference>
<dbReference type="GO" id="GO:0071949">
    <property type="term" value="F:FAD binding"/>
    <property type="evidence" value="ECO:0007669"/>
    <property type="project" value="InterPro"/>
</dbReference>
<evidence type="ECO:0000256" key="12">
    <source>
        <dbReference type="ARBA" id="ARBA00023027"/>
    </source>
</evidence>
<feature type="binding site" description="proximal binding residue" evidence="15">
    <location>
        <position position="85"/>
    </location>
    <ligand>
        <name>heme b</name>
        <dbReference type="ChEBI" id="CHEBI:60344"/>
    </ligand>
    <ligandPart>
        <name>Fe</name>
        <dbReference type="ChEBI" id="CHEBI:18248"/>
    </ligandPart>
</feature>
<dbReference type="GO" id="GO:0009636">
    <property type="term" value="P:response to toxic substance"/>
    <property type="evidence" value="ECO:0007669"/>
    <property type="project" value="UniProtKB-KW"/>
</dbReference>
<keyword evidence="15" id="KW-0216">Detoxification</keyword>
<evidence type="ECO:0000259" key="17">
    <source>
        <dbReference type="PROSITE" id="PS51384"/>
    </source>
</evidence>
<dbReference type="SUPFAM" id="SSF52343">
    <property type="entry name" value="Ferredoxin reductase-like, C-terminal NADP-linked domain"/>
    <property type="match status" value="1"/>
</dbReference>
<feature type="binding site" evidence="15">
    <location>
        <begin position="397"/>
        <end position="400"/>
    </location>
    <ligand>
        <name>FAD</name>
        <dbReference type="ChEBI" id="CHEBI:57692"/>
    </ligand>
</feature>
<comment type="catalytic activity">
    <reaction evidence="14 15">
        <text>2 nitric oxide + NADPH + 2 O2 = 2 nitrate + NADP(+) + H(+)</text>
        <dbReference type="Rhea" id="RHEA:19465"/>
        <dbReference type="ChEBI" id="CHEBI:15378"/>
        <dbReference type="ChEBI" id="CHEBI:15379"/>
        <dbReference type="ChEBI" id="CHEBI:16480"/>
        <dbReference type="ChEBI" id="CHEBI:17632"/>
        <dbReference type="ChEBI" id="CHEBI:57783"/>
        <dbReference type="ChEBI" id="CHEBI:58349"/>
        <dbReference type="EC" id="1.14.12.17"/>
    </reaction>
</comment>
<keyword evidence="6 15" id="KW-0285">Flavoprotein</keyword>
<keyword evidence="12 15" id="KW-0520">NAD</keyword>
<evidence type="ECO:0000256" key="3">
    <source>
        <dbReference type="ARBA" id="ARBA00022448"/>
    </source>
</evidence>
<dbReference type="GO" id="GO:0020037">
    <property type="term" value="F:heme binding"/>
    <property type="evidence" value="ECO:0007669"/>
    <property type="project" value="InterPro"/>
</dbReference>
<evidence type="ECO:0000256" key="4">
    <source>
        <dbReference type="ARBA" id="ARBA00022617"/>
    </source>
</evidence>
<keyword evidence="11 15" id="KW-0408">Iron</keyword>
<comment type="caution">
    <text evidence="18">The sequence shown here is derived from an EMBL/GenBank/DDBJ whole genome shotgun (WGS) entry which is preliminary data.</text>
</comment>
<dbReference type="Pfam" id="PF00970">
    <property type="entry name" value="FAD_binding_6"/>
    <property type="match status" value="1"/>
</dbReference>
<dbReference type="FunFam" id="2.40.30.10:FF:000034">
    <property type="entry name" value="Flavohemoprotein"/>
    <property type="match status" value="1"/>
</dbReference>
<feature type="active site" description="Charge relay system" evidence="15">
    <location>
        <position position="95"/>
    </location>
</feature>
<dbReference type="Proteomes" id="UP000661691">
    <property type="component" value="Unassembled WGS sequence"/>
</dbReference>
<evidence type="ECO:0000256" key="10">
    <source>
        <dbReference type="ARBA" id="ARBA00023002"/>
    </source>
</evidence>
<dbReference type="InterPro" id="IPR017927">
    <property type="entry name" value="FAD-bd_FR_type"/>
</dbReference>
<dbReference type="AlphaFoldDB" id="A0A926NEB4"/>
<comment type="function">
    <text evidence="15">Is involved in NO detoxification in an aerobic process, termed nitric oxide dioxygenase (NOD) reaction that utilizes O(2) and NAD(P)H to convert NO to nitrate, which protects the bacterium from various noxious nitrogen compounds. Therefore, plays a central role in the inducible response to nitrosative stress.</text>
</comment>
<dbReference type="GO" id="GO:0008941">
    <property type="term" value="F:nitric oxide dioxygenase NAD(P)H activity"/>
    <property type="evidence" value="ECO:0007669"/>
    <property type="project" value="UniProtKB-UniRule"/>
</dbReference>
<evidence type="ECO:0000256" key="9">
    <source>
        <dbReference type="ARBA" id="ARBA00022857"/>
    </source>
</evidence>
<dbReference type="InterPro" id="IPR000971">
    <property type="entry name" value="Globin"/>
</dbReference>
<feature type="site" description="Influences the redox potential of the prosthetic heme and FAD groups" evidence="15">
    <location>
        <position position="396"/>
    </location>
</feature>
<feature type="active site" description="Charge relay system" evidence="15">
    <location>
        <position position="137"/>
    </location>
</feature>
<dbReference type="SUPFAM" id="SSF63380">
    <property type="entry name" value="Riboflavin synthase domain-like"/>
    <property type="match status" value="1"/>
</dbReference>
<dbReference type="InterPro" id="IPR039261">
    <property type="entry name" value="FNR_nucleotide-bd"/>
</dbReference>
<organism evidence="18 19">
    <name type="scientific">Polycladospora coralii</name>
    <dbReference type="NCBI Taxonomy" id="2771432"/>
    <lineage>
        <taxon>Bacteria</taxon>
        <taxon>Bacillati</taxon>
        <taxon>Bacillota</taxon>
        <taxon>Bacilli</taxon>
        <taxon>Bacillales</taxon>
        <taxon>Thermoactinomycetaceae</taxon>
        <taxon>Polycladospora</taxon>
    </lineage>
</organism>
<dbReference type="PROSITE" id="PS51384">
    <property type="entry name" value="FAD_FR"/>
    <property type="match status" value="1"/>
</dbReference>
<keyword evidence="3 15" id="KW-0813">Transport</keyword>
<keyword evidence="5 15" id="KW-0561">Oxygen transport</keyword>
<dbReference type="Gene3D" id="1.10.490.10">
    <property type="entry name" value="Globins"/>
    <property type="match status" value="1"/>
</dbReference>
<evidence type="ECO:0000256" key="13">
    <source>
        <dbReference type="ARBA" id="ARBA00048649"/>
    </source>
</evidence>
<evidence type="ECO:0000256" key="5">
    <source>
        <dbReference type="ARBA" id="ARBA00022621"/>
    </source>
</evidence>
<keyword evidence="8 15" id="KW-0274">FAD</keyword>
<keyword evidence="4 15" id="KW-0349">Heme</keyword>
<evidence type="ECO:0000256" key="8">
    <source>
        <dbReference type="ARBA" id="ARBA00022827"/>
    </source>
</evidence>
<name>A0A926NEB4_9BACL</name>
<dbReference type="PROSITE" id="PS01033">
    <property type="entry name" value="GLOBIN"/>
    <property type="match status" value="1"/>
</dbReference>
<dbReference type="FunFam" id="3.40.50.80:FF:000010">
    <property type="entry name" value="Flavohemoprotein"/>
    <property type="match status" value="1"/>
</dbReference>
<dbReference type="EC" id="1.14.12.17" evidence="15"/>
<comment type="similarity">
    <text evidence="2 15">Belongs to the globin family. Two-domain flavohemoproteins subfamily.</text>
</comment>
<feature type="binding site" evidence="15">
    <location>
        <position position="190"/>
    </location>
    <ligand>
        <name>FAD</name>
        <dbReference type="ChEBI" id="CHEBI:57692"/>
    </ligand>
</feature>
<dbReference type="InterPro" id="IPR017938">
    <property type="entry name" value="Riboflavin_synthase-like_b-brl"/>
</dbReference>
<dbReference type="EMBL" id="JACXAH010000005">
    <property type="protein sequence ID" value="MBD1371868.1"/>
    <property type="molecule type" value="Genomic_DNA"/>
</dbReference>
<comment type="catalytic activity">
    <reaction evidence="13 15">
        <text>2 nitric oxide + NADH + 2 O2 = 2 nitrate + NAD(+) + H(+)</text>
        <dbReference type="Rhea" id="RHEA:19469"/>
        <dbReference type="ChEBI" id="CHEBI:15378"/>
        <dbReference type="ChEBI" id="CHEBI:15379"/>
        <dbReference type="ChEBI" id="CHEBI:16480"/>
        <dbReference type="ChEBI" id="CHEBI:17632"/>
        <dbReference type="ChEBI" id="CHEBI:57540"/>
        <dbReference type="ChEBI" id="CHEBI:57945"/>
        <dbReference type="EC" id="1.14.12.17"/>
    </reaction>
</comment>
<evidence type="ECO:0000256" key="14">
    <source>
        <dbReference type="ARBA" id="ARBA00049433"/>
    </source>
</evidence>
<evidence type="ECO:0000259" key="16">
    <source>
        <dbReference type="PROSITE" id="PS01033"/>
    </source>
</evidence>
<dbReference type="CDD" id="cd06184">
    <property type="entry name" value="flavohem_like_fad_nad_binding"/>
    <property type="match status" value="1"/>
</dbReference>
<dbReference type="PANTHER" id="PTHR43396:SF3">
    <property type="entry name" value="FLAVOHEMOPROTEIN"/>
    <property type="match status" value="1"/>
</dbReference>
<evidence type="ECO:0000313" key="18">
    <source>
        <dbReference type="EMBL" id="MBD1371868.1"/>
    </source>
</evidence>
<comment type="domain">
    <text evidence="15">Consists of two distinct domains; an N-terminal heme-containing oxygen-binding domain and a C-terminal reductase domain with binding sites for FAD and NAD(P)H.</text>
</comment>
<dbReference type="GO" id="GO:0071500">
    <property type="term" value="P:cellular response to nitrosative stress"/>
    <property type="evidence" value="ECO:0007669"/>
    <property type="project" value="TreeGrafter"/>
</dbReference>
<dbReference type="GO" id="GO:0046872">
    <property type="term" value="F:metal ion binding"/>
    <property type="evidence" value="ECO:0007669"/>
    <property type="project" value="UniProtKB-KW"/>
</dbReference>